<name>D8PNX4_SCHCM</name>
<protein>
    <submittedName>
        <fullName evidence="3">Expressed protein</fullName>
    </submittedName>
</protein>
<dbReference type="AlphaFoldDB" id="D8PNX4"/>
<evidence type="ECO:0000313" key="3">
    <source>
        <dbReference type="EMBL" id="EFJ01564.1"/>
    </source>
</evidence>
<feature type="transmembrane region" description="Helical" evidence="2">
    <location>
        <begin position="368"/>
        <end position="388"/>
    </location>
</feature>
<dbReference type="VEuPathDB" id="FungiDB:SCHCODRAFT_02621354"/>
<dbReference type="eggNOG" id="ENOG502SHSE">
    <property type="taxonomic scope" value="Eukaryota"/>
</dbReference>
<organism evidence="4">
    <name type="scientific">Schizophyllum commune (strain H4-8 / FGSC 9210)</name>
    <name type="common">Split gill fungus</name>
    <dbReference type="NCBI Taxonomy" id="578458"/>
    <lineage>
        <taxon>Eukaryota</taxon>
        <taxon>Fungi</taxon>
        <taxon>Dikarya</taxon>
        <taxon>Basidiomycota</taxon>
        <taxon>Agaricomycotina</taxon>
        <taxon>Agaricomycetes</taxon>
        <taxon>Agaricomycetidae</taxon>
        <taxon>Agaricales</taxon>
        <taxon>Schizophyllaceae</taxon>
        <taxon>Schizophyllum</taxon>
    </lineage>
</organism>
<gene>
    <name evidence="3" type="ORF">SCHCODRAFT_254904</name>
</gene>
<keyword evidence="2" id="KW-1133">Transmembrane helix</keyword>
<evidence type="ECO:0000256" key="2">
    <source>
        <dbReference type="SAM" id="Phobius"/>
    </source>
</evidence>
<dbReference type="OMA" id="FIEWPFF"/>
<dbReference type="HOGENOM" id="CLU_404981_0_0_1"/>
<keyword evidence="2" id="KW-0472">Membrane</keyword>
<feature type="transmembrane region" description="Helical" evidence="2">
    <location>
        <begin position="325"/>
        <end position="348"/>
    </location>
</feature>
<evidence type="ECO:0000313" key="4">
    <source>
        <dbReference type="Proteomes" id="UP000007431"/>
    </source>
</evidence>
<dbReference type="PANTHER" id="PTHR34391">
    <property type="entry name" value="UPF0658 GOLGI APPARATUS MEMBRANE PROTEIN C1952.10C-RELATED"/>
    <property type="match status" value="1"/>
</dbReference>
<feature type="transmembrane region" description="Helical" evidence="2">
    <location>
        <begin position="421"/>
        <end position="449"/>
    </location>
</feature>
<dbReference type="InParanoid" id="D8PNX4"/>
<accession>D8PNX4</accession>
<dbReference type="Proteomes" id="UP000007431">
    <property type="component" value="Unassembled WGS sequence"/>
</dbReference>
<feature type="transmembrane region" description="Helical" evidence="2">
    <location>
        <begin position="29"/>
        <end position="51"/>
    </location>
</feature>
<feature type="transmembrane region" description="Helical" evidence="2">
    <location>
        <begin position="395"/>
        <end position="415"/>
    </location>
</feature>
<feature type="compositionally biased region" description="Polar residues" evidence="1">
    <location>
        <begin position="527"/>
        <end position="537"/>
    </location>
</feature>
<feature type="compositionally biased region" description="Low complexity" evidence="1">
    <location>
        <begin position="514"/>
        <end position="526"/>
    </location>
</feature>
<reference evidence="3 4" key="1">
    <citation type="journal article" date="2010" name="Nat. Biotechnol.">
        <title>Genome sequence of the model mushroom Schizophyllum commune.</title>
        <authorList>
            <person name="Ohm R.A."/>
            <person name="de Jong J.F."/>
            <person name="Lugones L.G."/>
            <person name="Aerts A."/>
            <person name="Kothe E."/>
            <person name="Stajich J.E."/>
            <person name="de Vries R.P."/>
            <person name="Record E."/>
            <person name="Levasseur A."/>
            <person name="Baker S.E."/>
            <person name="Bartholomew K.A."/>
            <person name="Coutinho P.M."/>
            <person name="Erdmann S."/>
            <person name="Fowler T.J."/>
            <person name="Gathman A.C."/>
            <person name="Lombard V."/>
            <person name="Henrissat B."/>
            <person name="Knabe N."/>
            <person name="Kuees U."/>
            <person name="Lilly W.W."/>
            <person name="Lindquist E."/>
            <person name="Lucas S."/>
            <person name="Magnuson J.K."/>
            <person name="Piumi F."/>
            <person name="Raudaskoski M."/>
            <person name="Salamov A."/>
            <person name="Schmutz J."/>
            <person name="Schwarze F.W.M.R."/>
            <person name="vanKuyk P.A."/>
            <person name="Horton J.S."/>
            <person name="Grigoriev I.V."/>
            <person name="Woesten H.A.B."/>
        </authorList>
    </citation>
    <scope>NUCLEOTIDE SEQUENCE [LARGE SCALE GENOMIC DNA]</scope>
    <source>
        <strain evidence="4">H4-8 / FGSC 9210</strain>
    </source>
</reference>
<dbReference type="InterPro" id="IPR040410">
    <property type="entry name" value="UPF0658_Golgi"/>
</dbReference>
<dbReference type="EMBL" id="GL377302">
    <property type="protein sequence ID" value="EFJ01564.1"/>
    <property type="molecule type" value="Genomic_DNA"/>
</dbReference>
<feature type="transmembrane region" description="Helical" evidence="2">
    <location>
        <begin position="183"/>
        <end position="201"/>
    </location>
</feature>
<sequence>MTVFTGFSYLQSCARLAHAHISLNRTTRAFFAFSLAYCLAQSVLQGFTYALDAEYASFAKGVTSAAGMPARNVTDLHGVPGQLRLEMCSDLPGPCEDIFRSGEESEDMVESHSNGFTSGLDLPRHQPLTFVPMFGVGIGNGTTTGVQIMALNEPGIELFLNERCAQMVVYLKQHMEHAQAEDLALVFLQLWLLAISLFALLKDSVPHTLGVLSARALVASWSAYAVWRTQHQRDIFRELLVAPGTPCAIDFFPSYFTTRIGYEIGDLVLTISALVIAACLSWRLLKVLPTRTAARRVTLTHEQLYNEQTFKCLGAPKPIMRINKLFMAVLASLQLEVFVQVTGMGLWADQLFNTGIKEISEHTALYEALIVLSSALLIPWIMLGWYAIRREMKYAVLLFLFLGFVYLFAWTFMFYSSTYRWLFITWPFLGAFTIASILLIVASIILAIVCRVHFDRGLKHYLQAESALARTEFAPDNFAVETTQRGDKQSSWVSVRTVGRVSTRLGRKLSSLTSRTASTLTGRASTQTGRSMATRHSTASDESFKGTSERHLSETSTNWAFGDSIESDGSSKWAYESSREWSYEDADKAAYELEVYGAGDAQVFHVPTLPFSAGRVDLVGAGAEMVGEVTPAHAIRAVRTYARTVTPVEVEGYRGTPTPVEGQRATPVEGYRVPHGNYI</sequence>
<dbReference type="PANTHER" id="PTHR34391:SF2">
    <property type="entry name" value="TRP C-TERMINAL DOMAIN-CONTAINING PROTEIN"/>
    <property type="match status" value="1"/>
</dbReference>
<evidence type="ECO:0000256" key="1">
    <source>
        <dbReference type="SAM" id="MobiDB-lite"/>
    </source>
</evidence>
<proteinExistence type="predicted"/>
<feature type="compositionally biased region" description="Basic and acidic residues" evidence="1">
    <location>
        <begin position="538"/>
        <end position="551"/>
    </location>
</feature>
<keyword evidence="4" id="KW-1185">Reference proteome</keyword>
<feature type="region of interest" description="Disordered" evidence="1">
    <location>
        <begin position="514"/>
        <end position="551"/>
    </location>
</feature>
<dbReference type="GO" id="GO:0005794">
    <property type="term" value="C:Golgi apparatus"/>
    <property type="evidence" value="ECO:0007669"/>
    <property type="project" value="TreeGrafter"/>
</dbReference>
<keyword evidence="2" id="KW-0812">Transmembrane</keyword>
<feature type="transmembrane region" description="Helical" evidence="2">
    <location>
        <begin position="264"/>
        <end position="285"/>
    </location>
</feature>